<dbReference type="InterPro" id="IPR013328">
    <property type="entry name" value="6PGD_dom2"/>
</dbReference>
<dbReference type="PANTHER" id="PTHR43580">
    <property type="entry name" value="OXIDOREDUCTASE GLYR1-RELATED"/>
    <property type="match status" value="1"/>
</dbReference>
<dbReference type="InterPro" id="IPR008927">
    <property type="entry name" value="6-PGluconate_DH-like_C_sf"/>
</dbReference>
<dbReference type="InterPro" id="IPR015815">
    <property type="entry name" value="HIBADH-related"/>
</dbReference>
<comment type="similarity">
    <text evidence="1">Belongs to the HIBADH-related family. NP60 subfamily.</text>
</comment>
<gene>
    <name evidence="7" type="ORF">QBZ16_001900</name>
</gene>
<dbReference type="Pfam" id="PF03446">
    <property type="entry name" value="NAD_binding_2"/>
    <property type="match status" value="1"/>
</dbReference>
<evidence type="ECO:0008006" key="9">
    <source>
        <dbReference type="Google" id="ProtNLM"/>
    </source>
</evidence>
<evidence type="ECO:0000313" key="8">
    <source>
        <dbReference type="Proteomes" id="UP001255856"/>
    </source>
</evidence>
<feature type="domain" description="3-hydroxyisobutyrate dehydrogenase-like NAD-binding" evidence="6">
    <location>
        <begin position="150"/>
        <end position="270"/>
    </location>
</feature>
<protein>
    <recommendedName>
        <fullName evidence="9">2-hydroxy-3-oxopropionate reductase</fullName>
    </recommendedName>
</protein>
<evidence type="ECO:0000259" key="5">
    <source>
        <dbReference type="Pfam" id="PF03446"/>
    </source>
</evidence>
<dbReference type="Pfam" id="PF14833">
    <property type="entry name" value="NAD_binding_11"/>
    <property type="match status" value="1"/>
</dbReference>
<dbReference type="FunFam" id="1.10.1040.10:FF:000016">
    <property type="entry name" value="Glyoxylate/succinic semialdehyde reductase 2"/>
    <property type="match status" value="1"/>
</dbReference>
<accession>A0AAD9IJD8</accession>
<dbReference type="PANTHER" id="PTHR43580:SF2">
    <property type="entry name" value="CYTOKINE-LIKE NUCLEAR FACTOR N-PAC"/>
    <property type="match status" value="1"/>
</dbReference>
<comment type="caution">
    <text evidence="7">The sequence shown here is derived from an EMBL/GenBank/DDBJ whole genome shotgun (WGS) entry which is preliminary data.</text>
</comment>
<dbReference type="GO" id="GO:0016491">
    <property type="term" value="F:oxidoreductase activity"/>
    <property type="evidence" value="ECO:0007669"/>
    <property type="project" value="UniProtKB-KW"/>
</dbReference>
<dbReference type="AlphaFoldDB" id="A0AAD9IJD8"/>
<feature type="active site" evidence="4">
    <location>
        <position position="156"/>
    </location>
</feature>
<keyword evidence="3" id="KW-0520">NAD</keyword>
<dbReference type="SUPFAM" id="SSF51735">
    <property type="entry name" value="NAD(P)-binding Rossmann-fold domains"/>
    <property type="match status" value="1"/>
</dbReference>
<evidence type="ECO:0000256" key="3">
    <source>
        <dbReference type="ARBA" id="ARBA00023027"/>
    </source>
</evidence>
<dbReference type="SUPFAM" id="SSF48179">
    <property type="entry name" value="6-phosphogluconate dehydrogenase C-terminal domain-like"/>
    <property type="match status" value="1"/>
</dbReference>
<keyword evidence="2" id="KW-0560">Oxidoreductase</keyword>
<evidence type="ECO:0000256" key="4">
    <source>
        <dbReference type="PIRSR" id="PIRSR000103-1"/>
    </source>
</evidence>
<dbReference type="InterPro" id="IPR036291">
    <property type="entry name" value="NAD(P)-bd_dom_sf"/>
</dbReference>
<organism evidence="7 8">
    <name type="scientific">Prototheca wickerhamii</name>
    <dbReference type="NCBI Taxonomy" id="3111"/>
    <lineage>
        <taxon>Eukaryota</taxon>
        <taxon>Viridiplantae</taxon>
        <taxon>Chlorophyta</taxon>
        <taxon>core chlorophytes</taxon>
        <taxon>Trebouxiophyceae</taxon>
        <taxon>Chlorellales</taxon>
        <taxon>Chlorellaceae</taxon>
        <taxon>Prototheca</taxon>
    </lineage>
</organism>
<dbReference type="Proteomes" id="UP001255856">
    <property type="component" value="Unassembled WGS sequence"/>
</dbReference>
<reference evidence="7" key="1">
    <citation type="submission" date="2021-01" db="EMBL/GenBank/DDBJ databases">
        <authorList>
            <person name="Eckstrom K.M.E."/>
        </authorList>
    </citation>
    <scope>NUCLEOTIDE SEQUENCE</scope>
    <source>
        <strain evidence="7">UVCC 0001</strain>
    </source>
</reference>
<evidence type="ECO:0000256" key="2">
    <source>
        <dbReference type="ARBA" id="ARBA00023002"/>
    </source>
</evidence>
<evidence type="ECO:0000259" key="6">
    <source>
        <dbReference type="Pfam" id="PF14833"/>
    </source>
</evidence>
<dbReference type="InterPro" id="IPR029154">
    <property type="entry name" value="HIBADH-like_NADP-bd"/>
</dbReference>
<keyword evidence="8" id="KW-1185">Reference proteome</keyword>
<dbReference type="InterPro" id="IPR051265">
    <property type="entry name" value="HIBADH-related_NP60_sf"/>
</dbReference>
<dbReference type="PIRSF" id="PIRSF000103">
    <property type="entry name" value="HIBADH"/>
    <property type="match status" value="1"/>
</dbReference>
<dbReference type="EMBL" id="JASFZW010000002">
    <property type="protein sequence ID" value="KAK2079506.1"/>
    <property type="molecule type" value="Genomic_DNA"/>
</dbReference>
<dbReference type="Gene3D" id="1.10.1040.10">
    <property type="entry name" value="N-(1-d-carboxylethyl)-l-norvaline Dehydrogenase, domain 2"/>
    <property type="match status" value="1"/>
</dbReference>
<dbReference type="GO" id="GO:0051287">
    <property type="term" value="F:NAD binding"/>
    <property type="evidence" value="ECO:0007669"/>
    <property type="project" value="InterPro"/>
</dbReference>
<sequence length="276" mass="28929">MATRLMRAGYDVLVWNRSPDACDELAAGGAEVLSSPAEVTDAADITLAMLADPQACAEVALGRDGAVKGLRAGKGYIDSSTVDVTTMQRVEHAVRGQGAAFLEAPVSGSKAPAEQGKLIFMAAGDLGLYQSAVPLFQAMGKMHVYLGEVGSATKMKLVVNMIMGSMMVAFAEGLALSQAAGLNAEDLLRVVNESAIASPMLALKGPQMIRKTFDPAFPLKHQQKDMRLALKMGATDGQYLPVAAAANEAYLRAKLHGQGDLDFSAVIKALHPGDLP</sequence>
<proteinExistence type="inferred from homology"/>
<dbReference type="InterPro" id="IPR006115">
    <property type="entry name" value="6PGDH_NADP-bd"/>
</dbReference>
<evidence type="ECO:0000313" key="7">
    <source>
        <dbReference type="EMBL" id="KAK2079506.1"/>
    </source>
</evidence>
<feature type="domain" description="6-phosphogluconate dehydrogenase NADP-binding" evidence="5">
    <location>
        <begin position="1"/>
        <end position="147"/>
    </location>
</feature>
<name>A0AAD9IJD8_PROWI</name>
<dbReference type="Gene3D" id="3.40.50.720">
    <property type="entry name" value="NAD(P)-binding Rossmann-like Domain"/>
    <property type="match status" value="1"/>
</dbReference>
<evidence type="ECO:0000256" key="1">
    <source>
        <dbReference type="ARBA" id="ARBA00007598"/>
    </source>
</evidence>
<dbReference type="GO" id="GO:0050661">
    <property type="term" value="F:NADP binding"/>
    <property type="evidence" value="ECO:0007669"/>
    <property type="project" value="InterPro"/>
</dbReference>